<feature type="region of interest" description="Disordered" evidence="1">
    <location>
        <begin position="211"/>
        <end position="235"/>
    </location>
</feature>
<evidence type="ECO:0000313" key="4">
    <source>
        <dbReference type="WBParaSite" id="HPBE_0001128501-mRNA-1"/>
    </source>
</evidence>
<feature type="compositionally biased region" description="Basic and acidic residues" evidence="1">
    <location>
        <begin position="221"/>
        <end position="235"/>
    </location>
</feature>
<evidence type="ECO:0000313" key="3">
    <source>
        <dbReference type="Proteomes" id="UP000050761"/>
    </source>
</evidence>
<dbReference type="AlphaFoldDB" id="A0A183FTB2"/>
<gene>
    <name evidence="2" type="ORF">HPBE_LOCUS11286</name>
</gene>
<keyword evidence="3" id="KW-1185">Reference proteome</keyword>
<organism evidence="3 4">
    <name type="scientific">Heligmosomoides polygyrus</name>
    <name type="common">Parasitic roundworm</name>
    <dbReference type="NCBI Taxonomy" id="6339"/>
    <lineage>
        <taxon>Eukaryota</taxon>
        <taxon>Metazoa</taxon>
        <taxon>Ecdysozoa</taxon>
        <taxon>Nematoda</taxon>
        <taxon>Chromadorea</taxon>
        <taxon>Rhabditida</taxon>
        <taxon>Rhabditina</taxon>
        <taxon>Rhabditomorpha</taxon>
        <taxon>Strongyloidea</taxon>
        <taxon>Heligmosomidae</taxon>
        <taxon>Heligmosomoides</taxon>
    </lineage>
</organism>
<proteinExistence type="predicted"/>
<evidence type="ECO:0000256" key="1">
    <source>
        <dbReference type="SAM" id="MobiDB-lite"/>
    </source>
</evidence>
<reference evidence="2 3" key="1">
    <citation type="submission" date="2018-11" db="EMBL/GenBank/DDBJ databases">
        <authorList>
            <consortium name="Pathogen Informatics"/>
        </authorList>
    </citation>
    <scope>NUCLEOTIDE SEQUENCE [LARGE SCALE GENOMIC DNA]</scope>
</reference>
<name>A0A183FTB2_HELPZ</name>
<evidence type="ECO:0000313" key="2">
    <source>
        <dbReference type="EMBL" id="VDO88078.1"/>
    </source>
</evidence>
<dbReference type="WBParaSite" id="HPBE_0001128501-mRNA-1">
    <property type="protein sequence ID" value="HPBE_0001128501-mRNA-1"/>
    <property type="gene ID" value="HPBE_0001128501"/>
</dbReference>
<dbReference type="OrthoDB" id="5883555at2759"/>
<dbReference type="Proteomes" id="UP000050761">
    <property type="component" value="Unassembled WGS sequence"/>
</dbReference>
<sequence length="235" mass="26528">MNVIADHSNMIVGLTAAVDSCMGRLTRIETELADARSSVVKKCQEAKLPEDTCLSFENLTQVWRIPQLDVLEEWPDLSNALFKSVDLNRKMEKWIRTNRGKPGDHVTACTEFFHAYLREACEPPVLVKRYAVRISGSCAKRADLHDFPEQLVEQLIGVCLVGLRLGMRELSCPVSVAALRRNPTPYDIRKCVLDANGRLVPAPKVKIIRVGTEPRTSQLSPEHHNEEDDIAWRKD</sequence>
<accession>A0A3P8CIV8</accession>
<protein>
    <submittedName>
        <fullName evidence="2 4">Uncharacterized protein</fullName>
    </submittedName>
</protein>
<reference evidence="4" key="2">
    <citation type="submission" date="2019-09" db="UniProtKB">
        <authorList>
            <consortium name="WormBaseParasite"/>
        </authorList>
    </citation>
    <scope>IDENTIFICATION</scope>
</reference>
<dbReference type="EMBL" id="UZAH01027046">
    <property type="protein sequence ID" value="VDO88078.1"/>
    <property type="molecule type" value="Genomic_DNA"/>
</dbReference>
<accession>A0A183FTB2</accession>